<name>A0A225UVT1_9STRA</name>
<dbReference type="EMBL" id="NBNE01010800">
    <property type="protein sequence ID" value="OWY97143.1"/>
    <property type="molecule type" value="Genomic_DNA"/>
</dbReference>
<evidence type="ECO:0000313" key="2">
    <source>
        <dbReference type="Proteomes" id="UP000198211"/>
    </source>
</evidence>
<accession>A0A225UVT1</accession>
<reference evidence="2" key="1">
    <citation type="submission" date="2017-03" db="EMBL/GenBank/DDBJ databases">
        <title>Phytopthora megakarya and P. palmivora, two closely related causual agents of cacao black pod achieved similar genome size and gene model numbers by different mechanisms.</title>
        <authorList>
            <person name="Ali S."/>
            <person name="Shao J."/>
            <person name="Larry D.J."/>
            <person name="Kronmiller B."/>
            <person name="Shen D."/>
            <person name="Strem M.D."/>
            <person name="Melnick R.L."/>
            <person name="Guiltinan M.J."/>
            <person name="Tyler B.M."/>
            <person name="Meinhardt L.W."/>
            <person name="Bailey B.A."/>
        </authorList>
    </citation>
    <scope>NUCLEOTIDE SEQUENCE [LARGE SCALE GENOMIC DNA]</scope>
    <source>
        <strain evidence="2">zdho120</strain>
    </source>
</reference>
<protein>
    <submittedName>
        <fullName evidence="1">Uncharacterized protein</fullName>
    </submittedName>
</protein>
<dbReference type="Proteomes" id="UP000198211">
    <property type="component" value="Unassembled WGS sequence"/>
</dbReference>
<proteinExistence type="predicted"/>
<sequence>MDDFLQGPKRFMSTKGIKEFMGLTDACSNDKKAYVIITKTSAWYDESQEKVNYYKEELERIAMLLRETPSASKKPRLE</sequence>
<comment type="caution">
    <text evidence="1">The sequence shown here is derived from an EMBL/GenBank/DDBJ whole genome shotgun (WGS) entry which is preliminary data.</text>
</comment>
<keyword evidence="2" id="KW-1185">Reference proteome</keyword>
<organism evidence="1 2">
    <name type="scientific">Phytophthora megakarya</name>
    <dbReference type="NCBI Taxonomy" id="4795"/>
    <lineage>
        <taxon>Eukaryota</taxon>
        <taxon>Sar</taxon>
        <taxon>Stramenopiles</taxon>
        <taxon>Oomycota</taxon>
        <taxon>Peronosporomycetes</taxon>
        <taxon>Peronosporales</taxon>
        <taxon>Peronosporaceae</taxon>
        <taxon>Phytophthora</taxon>
    </lineage>
</organism>
<evidence type="ECO:0000313" key="1">
    <source>
        <dbReference type="EMBL" id="OWY97143.1"/>
    </source>
</evidence>
<dbReference type="AlphaFoldDB" id="A0A225UVT1"/>
<gene>
    <name evidence="1" type="ORF">PHMEG_00032402</name>
</gene>